<dbReference type="CDD" id="cd13864">
    <property type="entry name" value="CuRO_1_MCO_like_2"/>
    <property type="match status" value="1"/>
</dbReference>
<evidence type="ECO:0000313" key="15">
    <source>
        <dbReference type="Proteomes" id="UP001162087"/>
    </source>
</evidence>
<dbReference type="Pfam" id="PF07731">
    <property type="entry name" value="Cu-oxidase_2"/>
    <property type="match status" value="1"/>
</dbReference>
<keyword evidence="9" id="KW-1133">Transmembrane helix</keyword>
<dbReference type="InterPro" id="IPR002355">
    <property type="entry name" value="Cu_oxidase_Cu_BS"/>
</dbReference>
<keyword evidence="9" id="KW-0812">Transmembrane</keyword>
<dbReference type="GO" id="GO:0000329">
    <property type="term" value="C:fungal-type vacuole membrane"/>
    <property type="evidence" value="ECO:0007669"/>
    <property type="project" value="TreeGrafter"/>
</dbReference>
<evidence type="ECO:0000256" key="10">
    <source>
        <dbReference type="SAM" id="SignalP"/>
    </source>
</evidence>
<reference evidence="14" key="1">
    <citation type="submission" date="2022-10" db="EMBL/GenBank/DDBJ databases">
        <authorList>
            <person name="Byrne P K."/>
        </authorList>
    </citation>
    <scope>NUCLEOTIDE SEQUENCE</scope>
    <source>
        <strain evidence="14">IFO1802</strain>
    </source>
</reference>
<keyword evidence="10" id="KW-0732">Signal</keyword>
<evidence type="ECO:0000259" key="11">
    <source>
        <dbReference type="Pfam" id="PF00394"/>
    </source>
</evidence>
<name>A0AA35JGI8_SACK1</name>
<dbReference type="InterPro" id="IPR045087">
    <property type="entry name" value="Cu-oxidase_fam"/>
</dbReference>
<accession>A0AA35JGI8</accession>
<evidence type="ECO:0000256" key="8">
    <source>
        <dbReference type="ARBA" id="ARBA00023065"/>
    </source>
</evidence>
<keyword evidence="3" id="KW-0410">Iron transport</keyword>
<evidence type="ECO:0000256" key="1">
    <source>
        <dbReference type="ARBA" id="ARBA00001935"/>
    </source>
</evidence>
<dbReference type="InterPro" id="IPR001117">
    <property type="entry name" value="Cu-oxidase_2nd"/>
</dbReference>
<dbReference type="InterPro" id="IPR011707">
    <property type="entry name" value="Cu-oxidase-like_N"/>
</dbReference>
<feature type="domain" description="Plastocyanin-like" evidence="12">
    <location>
        <begin position="413"/>
        <end position="549"/>
    </location>
</feature>
<evidence type="ECO:0000256" key="7">
    <source>
        <dbReference type="ARBA" id="ARBA00023008"/>
    </source>
</evidence>
<dbReference type="GO" id="GO:0004322">
    <property type="term" value="F:ferroxidase activity"/>
    <property type="evidence" value="ECO:0007669"/>
    <property type="project" value="TreeGrafter"/>
</dbReference>
<feature type="domain" description="Plastocyanin-like" evidence="13">
    <location>
        <begin position="46"/>
        <end position="163"/>
    </location>
</feature>
<evidence type="ECO:0000313" key="14">
    <source>
        <dbReference type="EMBL" id="CAI4059516.1"/>
    </source>
</evidence>
<keyword evidence="8" id="KW-0406">Ion transport</keyword>
<dbReference type="PROSITE" id="PS00079">
    <property type="entry name" value="MULTICOPPER_OXIDASE1"/>
    <property type="match status" value="2"/>
</dbReference>
<dbReference type="Pfam" id="PF00394">
    <property type="entry name" value="Cu-oxidase"/>
    <property type="match status" value="1"/>
</dbReference>
<keyword evidence="6" id="KW-0408">Iron</keyword>
<evidence type="ECO:0000256" key="4">
    <source>
        <dbReference type="ARBA" id="ARBA00022723"/>
    </source>
</evidence>
<dbReference type="GeneID" id="80923422"/>
<dbReference type="AlphaFoldDB" id="A0AA35JGI8"/>
<feature type="signal peptide" evidence="10">
    <location>
        <begin position="1"/>
        <end position="24"/>
    </location>
</feature>
<dbReference type="InterPro" id="IPR044130">
    <property type="entry name" value="CuRO_2_Fet3-like"/>
</dbReference>
<keyword evidence="7" id="KW-0186">Copper</keyword>
<dbReference type="Proteomes" id="UP001162087">
    <property type="component" value="Chromosome 4"/>
</dbReference>
<feature type="chain" id="PRO_5041469542" evidence="10">
    <location>
        <begin position="25"/>
        <end position="609"/>
    </location>
</feature>
<dbReference type="PANTHER" id="PTHR11709">
    <property type="entry name" value="MULTI-COPPER OXIDASE"/>
    <property type="match status" value="1"/>
</dbReference>
<dbReference type="GO" id="GO:0005507">
    <property type="term" value="F:copper ion binding"/>
    <property type="evidence" value="ECO:0007669"/>
    <property type="project" value="InterPro"/>
</dbReference>
<comment type="cofactor">
    <cofactor evidence="1">
        <name>Cu cation</name>
        <dbReference type="ChEBI" id="CHEBI:23378"/>
    </cofactor>
</comment>
<dbReference type="RefSeq" id="XP_056087122.1">
    <property type="nucleotide sequence ID" value="XM_056227286.1"/>
</dbReference>
<evidence type="ECO:0000256" key="6">
    <source>
        <dbReference type="ARBA" id="ARBA00023004"/>
    </source>
</evidence>
<dbReference type="Pfam" id="PF07732">
    <property type="entry name" value="Cu-oxidase_3"/>
    <property type="match status" value="1"/>
</dbReference>
<dbReference type="InterPro" id="IPR033138">
    <property type="entry name" value="Cu_oxidase_CS"/>
</dbReference>
<dbReference type="InterPro" id="IPR011706">
    <property type="entry name" value="Cu-oxidase_C"/>
</dbReference>
<gene>
    <name evidence="14" type="primary">SKDI04G7050</name>
    <name evidence="14" type="ORF">SKDI_04G7050</name>
</gene>
<dbReference type="EMBL" id="OX365899">
    <property type="protein sequence ID" value="CAI4059516.1"/>
    <property type="molecule type" value="Genomic_DNA"/>
</dbReference>
<protein>
    <submittedName>
        <fullName evidence="14">Uncharacterized protein</fullName>
    </submittedName>
</protein>
<dbReference type="CDD" id="cd13877">
    <property type="entry name" value="CuRO_2_Fet3p_like"/>
    <property type="match status" value="1"/>
</dbReference>
<keyword evidence="9" id="KW-0472">Membrane</keyword>
<dbReference type="PROSITE" id="PS00080">
    <property type="entry name" value="MULTICOPPER_OXIDASE2"/>
    <property type="match status" value="1"/>
</dbReference>
<evidence type="ECO:0000256" key="9">
    <source>
        <dbReference type="SAM" id="Phobius"/>
    </source>
</evidence>
<dbReference type="GO" id="GO:0010106">
    <property type="term" value="P:cellular response to iron ion starvation"/>
    <property type="evidence" value="ECO:0007669"/>
    <property type="project" value="TreeGrafter"/>
</dbReference>
<keyword evidence="4" id="KW-0479">Metal-binding</keyword>
<proteinExistence type="inferred from homology"/>
<dbReference type="InterPro" id="IPR008972">
    <property type="entry name" value="Cupredoxin"/>
</dbReference>
<keyword evidence="5" id="KW-0560">Oxidoreductase</keyword>
<sequence length="609" mass="69129">MTRIFLKMLRVSITMLALFKLITAAGESKTHVMYFNVASKYAPDKRRFISINDNNGTFGPEIRVRAGDTLNLKLTNRICSREEAGNDGVVWKDYCSTALHFHGVVPLPNKFDGIPELTQPTIRHGESYWYNFTIDKSTCGTYWYHSHSSVQYGDGLRGVMIIECDEYNNHIEETVNSVSEVEILLNPIVAMEKQTNGKKFAKHEVQEEVITLSDWYADWNLDILKDRVLSPTGGTDPKLDGSLINGKSSNSEAIKLGTDTKYLRLRIINVGMSGTQVVHLDGYKLIILETDGILVKPFIVETLTLAVGQRYTILVKLEANTNTIRMINGCNKMMGYIKKQWWFCKDCSNLDPSKSFSDIPIGSLPGFTKAELYRDLEPIQLESKKLNIEPSSDALFEFNYAYYKDEKTKQKFGTGVYKVNDRTLGDYMKEPVKLPEIDKTYDVIINALDHMRHPWHMHGHHFQIISLGTGGEGQLHRDVQEGKAWNRYQDDLRHWTRTGRAPMVRDSINIAGNSYAVLRIKTELPGKWLLHCHVDWHMMKGLGVVFEVPEVTSDGAKLATTTALPFPTKEPSPSAVVQPVVTHQNKSKVIAIYIFIMCAIDGVFYWLLM</sequence>
<evidence type="ECO:0000259" key="13">
    <source>
        <dbReference type="Pfam" id="PF07732"/>
    </source>
</evidence>
<keyword evidence="8" id="KW-0813">Transport</keyword>
<evidence type="ECO:0000256" key="5">
    <source>
        <dbReference type="ARBA" id="ARBA00023002"/>
    </source>
</evidence>
<keyword evidence="15" id="KW-1185">Reference proteome</keyword>
<feature type="domain" description="Plastocyanin-like" evidence="11">
    <location>
        <begin position="208"/>
        <end position="320"/>
    </location>
</feature>
<evidence type="ECO:0000259" key="12">
    <source>
        <dbReference type="Pfam" id="PF07731"/>
    </source>
</evidence>
<evidence type="ECO:0000256" key="2">
    <source>
        <dbReference type="ARBA" id="ARBA00010609"/>
    </source>
</evidence>
<feature type="transmembrane region" description="Helical" evidence="9">
    <location>
        <begin position="590"/>
        <end position="608"/>
    </location>
</feature>
<dbReference type="GO" id="GO:0033215">
    <property type="term" value="P:reductive iron assimilation"/>
    <property type="evidence" value="ECO:0007669"/>
    <property type="project" value="TreeGrafter"/>
</dbReference>
<comment type="similarity">
    <text evidence="2">Belongs to the multicopper oxidase family.</text>
</comment>
<organism evidence="14 15">
    <name type="scientific">Saccharomyces kudriavzevii (strain ATCC MYA-4449 / AS 2.2408 / CBS 8840 / NBRC 1802 / NCYC 2889)</name>
    <name type="common">Yeast</name>
    <dbReference type="NCBI Taxonomy" id="226230"/>
    <lineage>
        <taxon>Eukaryota</taxon>
        <taxon>Fungi</taxon>
        <taxon>Dikarya</taxon>
        <taxon>Ascomycota</taxon>
        <taxon>Saccharomycotina</taxon>
        <taxon>Saccharomycetes</taxon>
        <taxon>Saccharomycetales</taxon>
        <taxon>Saccharomycetaceae</taxon>
        <taxon>Saccharomyces</taxon>
    </lineage>
</organism>
<dbReference type="SUPFAM" id="SSF49503">
    <property type="entry name" value="Cupredoxins"/>
    <property type="match status" value="3"/>
</dbReference>
<evidence type="ECO:0000256" key="3">
    <source>
        <dbReference type="ARBA" id="ARBA00022496"/>
    </source>
</evidence>
<dbReference type="Gene3D" id="2.60.40.420">
    <property type="entry name" value="Cupredoxins - blue copper proteins"/>
    <property type="match status" value="3"/>
</dbReference>
<dbReference type="PANTHER" id="PTHR11709:SF434">
    <property type="entry name" value="IRON TRANSPORT MULTICOPPER OXIDASE FET5-RELATED"/>
    <property type="match status" value="1"/>
</dbReference>